<dbReference type="PANTHER" id="PTHR13832">
    <property type="entry name" value="PROTEIN PHOSPHATASE 2C"/>
    <property type="match status" value="1"/>
</dbReference>
<evidence type="ECO:0000259" key="2">
    <source>
        <dbReference type="PROSITE" id="PS51746"/>
    </source>
</evidence>
<dbReference type="Gene3D" id="3.60.40.10">
    <property type="entry name" value="PPM-type phosphatase domain"/>
    <property type="match status" value="2"/>
</dbReference>
<dbReference type="EMBL" id="JARIHO010000004">
    <property type="protein sequence ID" value="KAJ7362261.1"/>
    <property type="molecule type" value="Genomic_DNA"/>
</dbReference>
<dbReference type="InterPro" id="IPR001932">
    <property type="entry name" value="PPM-type_phosphatase-like_dom"/>
</dbReference>
<feature type="domain" description="PPM-type phosphatase" evidence="2">
    <location>
        <begin position="12"/>
        <end position="315"/>
    </location>
</feature>
<organism evidence="3 4">
    <name type="scientific">Mycena albidolilacea</name>
    <dbReference type="NCBI Taxonomy" id="1033008"/>
    <lineage>
        <taxon>Eukaryota</taxon>
        <taxon>Fungi</taxon>
        <taxon>Dikarya</taxon>
        <taxon>Basidiomycota</taxon>
        <taxon>Agaricomycotina</taxon>
        <taxon>Agaricomycetes</taxon>
        <taxon>Agaricomycetidae</taxon>
        <taxon>Agaricales</taxon>
        <taxon>Marasmiineae</taxon>
        <taxon>Mycenaceae</taxon>
        <taxon>Mycena</taxon>
    </lineage>
</organism>
<comment type="caution">
    <text evidence="3">The sequence shown here is derived from an EMBL/GenBank/DDBJ whole genome shotgun (WGS) entry which is preliminary data.</text>
</comment>
<dbReference type="GO" id="GO:0004722">
    <property type="term" value="F:protein serine/threonine phosphatase activity"/>
    <property type="evidence" value="ECO:0007669"/>
    <property type="project" value="InterPro"/>
</dbReference>
<dbReference type="PROSITE" id="PS51746">
    <property type="entry name" value="PPM_2"/>
    <property type="match status" value="1"/>
</dbReference>
<dbReference type="Proteomes" id="UP001218218">
    <property type="component" value="Unassembled WGS sequence"/>
</dbReference>
<accession>A0AAD7F085</accession>
<dbReference type="InterPro" id="IPR036457">
    <property type="entry name" value="PPM-type-like_dom_sf"/>
</dbReference>
<dbReference type="AlphaFoldDB" id="A0AAD7F085"/>
<reference evidence="3" key="1">
    <citation type="submission" date="2023-03" db="EMBL/GenBank/DDBJ databases">
        <title>Massive genome expansion in bonnet fungi (Mycena s.s.) driven by repeated elements and novel gene families across ecological guilds.</title>
        <authorList>
            <consortium name="Lawrence Berkeley National Laboratory"/>
            <person name="Harder C.B."/>
            <person name="Miyauchi S."/>
            <person name="Viragh M."/>
            <person name="Kuo A."/>
            <person name="Thoen E."/>
            <person name="Andreopoulos B."/>
            <person name="Lu D."/>
            <person name="Skrede I."/>
            <person name="Drula E."/>
            <person name="Henrissat B."/>
            <person name="Morin E."/>
            <person name="Kohler A."/>
            <person name="Barry K."/>
            <person name="LaButti K."/>
            <person name="Morin E."/>
            <person name="Salamov A."/>
            <person name="Lipzen A."/>
            <person name="Mereny Z."/>
            <person name="Hegedus B."/>
            <person name="Baldrian P."/>
            <person name="Stursova M."/>
            <person name="Weitz H."/>
            <person name="Taylor A."/>
            <person name="Grigoriev I.V."/>
            <person name="Nagy L.G."/>
            <person name="Martin F."/>
            <person name="Kauserud H."/>
        </authorList>
    </citation>
    <scope>NUCLEOTIDE SEQUENCE</scope>
    <source>
        <strain evidence="3">CBHHK002</strain>
    </source>
</reference>
<dbReference type="PANTHER" id="PTHR13832:SF792">
    <property type="entry name" value="GM14286P"/>
    <property type="match status" value="1"/>
</dbReference>
<dbReference type="SMART" id="SM00332">
    <property type="entry name" value="PP2Cc"/>
    <property type="match status" value="1"/>
</dbReference>
<evidence type="ECO:0000313" key="4">
    <source>
        <dbReference type="Proteomes" id="UP001218218"/>
    </source>
</evidence>
<gene>
    <name evidence="3" type="ORF">DFH08DRAFT_321263</name>
</gene>
<keyword evidence="4" id="KW-1185">Reference proteome</keyword>
<feature type="region of interest" description="Disordered" evidence="1">
    <location>
        <begin position="296"/>
        <end position="315"/>
    </location>
</feature>
<sequence length="315" mass="34739">MDSITGEVETISDGARSVGYIHRAELRSKGEDRIAVPHLEQGIIIAIFDVDGHCGSQLSDFAAQKLPALLSERLRADNVDVEAVMKDTIEEFDRSLLLPLLGLFDEGEDWSDPKWLNTETEVYPRIGDPDKDDERYAAGMRATVGSTALIAFLDKQRKYLWVASLGDCDAGYVGDTRTINGLPCSSANATTATTPPKSNVLSHFCPPRLEPQEILDFNSWTPPYMSSTPSIRHHNVLSGDMFVFASDGLRDQVRVPNARKFDIIFWLASGRHDDDLEAGLGHECVPAQVGDNVAERCGSGTKGRSEERRRFGGVW</sequence>
<feature type="compositionally biased region" description="Basic and acidic residues" evidence="1">
    <location>
        <begin position="303"/>
        <end position="315"/>
    </location>
</feature>
<proteinExistence type="predicted"/>
<dbReference type="SUPFAM" id="SSF81606">
    <property type="entry name" value="PP2C-like"/>
    <property type="match status" value="1"/>
</dbReference>
<evidence type="ECO:0000313" key="3">
    <source>
        <dbReference type="EMBL" id="KAJ7362261.1"/>
    </source>
</evidence>
<protein>
    <recommendedName>
        <fullName evidence="2">PPM-type phosphatase domain-containing protein</fullName>
    </recommendedName>
</protein>
<dbReference type="InterPro" id="IPR015655">
    <property type="entry name" value="PP2C"/>
</dbReference>
<evidence type="ECO:0000256" key="1">
    <source>
        <dbReference type="SAM" id="MobiDB-lite"/>
    </source>
</evidence>
<name>A0AAD7F085_9AGAR</name>